<organism evidence="2 3">
    <name type="scientific">Pararhodobacter zhoushanensis</name>
    <dbReference type="NCBI Taxonomy" id="2479545"/>
    <lineage>
        <taxon>Bacteria</taxon>
        <taxon>Pseudomonadati</taxon>
        <taxon>Pseudomonadota</taxon>
        <taxon>Alphaproteobacteria</taxon>
        <taxon>Rhodobacterales</taxon>
        <taxon>Paracoccaceae</taxon>
        <taxon>Pararhodobacter</taxon>
    </lineage>
</organism>
<dbReference type="PANTHER" id="PTHR31793">
    <property type="entry name" value="4-HYDROXYBENZOYL-COA THIOESTERASE FAMILY MEMBER"/>
    <property type="match status" value="1"/>
</dbReference>
<sequence length="149" mass="16817">MLSSTLKRRVEWGDCDPAGIVFNPQFFRWFDHGTTMLYEAAGWPKQEMLARFNAAGCPLVDTRAIFKAPCRYGDDVEITTEIAEIKDRSFDIRHSLTKDGKLCVEGFETRVWTIKDPERGLKSAPIPAELVARFRGSDAGTLPVRGYCL</sequence>
<dbReference type="Gene3D" id="3.10.129.10">
    <property type="entry name" value="Hotdog Thioesterase"/>
    <property type="match status" value="1"/>
</dbReference>
<evidence type="ECO:0000313" key="2">
    <source>
        <dbReference type="EMBL" id="MCW1932363.1"/>
    </source>
</evidence>
<keyword evidence="1" id="KW-0378">Hydrolase</keyword>
<dbReference type="EMBL" id="JAPDFL010000001">
    <property type="protein sequence ID" value="MCW1932363.1"/>
    <property type="molecule type" value="Genomic_DNA"/>
</dbReference>
<dbReference type="InterPro" id="IPR050563">
    <property type="entry name" value="4-hydroxybenzoyl-CoA_TE"/>
</dbReference>
<dbReference type="SUPFAM" id="SSF54637">
    <property type="entry name" value="Thioesterase/thiol ester dehydrase-isomerase"/>
    <property type="match status" value="1"/>
</dbReference>
<gene>
    <name evidence="2" type="ORF">OKW52_08860</name>
</gene>
<name>A0ABT3GXT3_9RHOB</name>
<reference evidence="2 3" key="1">
    <citation type="submission" date="2022-10" db="EMBL/GenBank/DDBJ databases">
        <title>Pararhodobacter sp. nov., isolated from marine algae.</title>
        <authorList>
            <person name="Choi B.J."/>
            <person name="Kim J.M."/>
            <person name="Lee J.K."/>
            <person name="Choi D.G."/>
            <person name="Jeon C.O."/>
        </authorList>
    </citation>
    <scope>NUCLEOTIDE SEQUENCE [LARGE SCALE GENOMIC DNA]</scope>
    <source>
        <strain evidence="2 3">ZQ420</strain>
    </source>
</reference>
<evidence type="ECO:0000313" key="3">
    <source>
        <dbReference type="Proteomes" id="UP001208938"/>
    </source>
</evidence>
<proteinExistence type="predicted"/>
<dbReference type="Proteomes" id="UP001208938">
    <property type="component" value="Unassembled WGS sequence"/>
</dbReference>
<dbReference type="Pfam" id="PF13279">
    <property type="entry name" value="4HBT_2"/>
    <property type="match status" value="1"/>
</dbReference>
<evidence type="ECO:0000256" key="1">
    <source>
        <dbReference type="ARBA" id="ARBA00022801"/>
    </source>
</evidence>
<accession>A0ABT3GXT3</accession>
<dbReference type="CDD" id="cd00586">
    <property type="entry name" value="4HBT"/>
    <property type="match status" value="1"/>
</dbReference>
<dbReference type="PANTHER" id="PTHR31793:SF37">
    <property type="entry name" value="ACYL-COA THIOESTER HYDROLASE YBGC"/>
    <property type="match status" value="1"/>
</dbReference>
<comment type="caution">
    <text evidence="2">The sequence shown here is derived from an EMBL/GenBank/DDBJ whole genome shotgun (WGS) entry which is preliminary data.</text>
</comment>
<dbReference type="RefSeq" id="WP_264505374.1">
    <property type="nucleotide sequence ID" value="NZ_JAPDFL010000001.1"/>
</dbReference>
<dbReference type="InterPro" id="IPR029069">
    <property type="entry name" value="HotDog_dom_sf"/>
</dbReference>
<keyword evidence="3" id="KW-1185">Reference proteome</keyword>
<protein>
    <submittedName>
        <fullName evidence="2">Acyl-CoA thioesterase</fullName>
    </submittedName>
</protein>